<dbReference type="AlphaFoldDB" id="A0A4R3JLK2"/>
<name>A0A4R3JLK2_9RHOB</name>
<organism evidence="2 3">
    <name type="scientific">Primorskyibacter sedentarius</name>
    <dbReference type="NCBI Taxonomy" id="745311"/>
    <lineage>
        <taxon>Bacteria</taxon>
        <taxon>Pseudomonadati</taxon>
        <taxon>Pseudomonadota</taxon>
        <taxon>Alphaproteobacteria</taxon>
        <taxon>Rhodobacterales</taxon>
        <taxon>Roseobacteraceae</taxon>
        <taxon>Primorskyibacter</taxon>
    </lineage>
</organism>
<evidence type="ECO:0000313" key="2">
    <source>
        <dbReference type="EMBL" id="TCS67238.1"/>
    </source>
</evidence>
<proteinExistence type="predicted"/>
<dbReference type="EMBL" id="SLZU01000001">
    <property type="protein sequence ID" value="TCS67238.1"/>
    <property type="molecule type" value="Genomic_DNA"/>
</dbReference>
<sequence>MTDANPYASQPPKSFWRTAVAEPGLYRMADLWQSAYSLPANARFATYGSCFAQHISRALQKRGLNWVNAEPAPGKASAELAARYNYGVYSSRTANIYTARALEVWVKLAEDPARCDAIEVWQDGDRYRDSLRPLIEPEGFASREEAHAMLRATAQAFRRSVEDAEVFVFTMGLTEGFENARTGQPYALCPGTVAGHFDVSSHAFCNYGFMEILISMKEAIAGMRQINPRIRFLLTVSPVPLTATATDDHVLVATTYSKSVLRAVAGELANSDPDVDYFPSYEIISQPPSRGQFFEPNMRSVSPYGVSLVMEHFFRGLDLSLPALDRQPDPDAARRIQAEQEIAEEDLACEELLLEDENAN</sequence>
<protein>
    <submittedName>
        <fullName evidence="2">GSCFA family protein</fullName>
    </submittedName>
</protein>
<accession>A0A4R3JLK2</accession>
<evidence type="ECO:0000313" key="3">
    <source>
        <dbReference type="Proteomes" id="UP000295696"/>
    </source>
</evidence>
<keyword evidence="3" id="KW-1185">Reference proteome</keyword>
<dbReference type="Pfam" id="PF08885">
    <property type="entry name" value="GSCFA"/>
    <property type="match status" value="1"/>
</dbReference>
<reference evidence="2 3" key="1">
    <citation type="submission" date="2019-03" db="EMBL/GenBank/DDBJ databases">
        <title>Genomic Encyclopedia of Type Strains, Phase IV (KMG-IV): sequencing the most valuable type-strain genomes for metagenomic binning, comparative biology and taxonomic classification.</title>
        <authorList>
            <person name="Goeker M."/>
        </authorList>
    </citation>
    <scope>NUCLEOTIDE SEQUENCE [LARGE SCALE GENOMIC DNA]</scope>
    <source>
        <strain evidence="2 3">DSM 104836</strain>
    </source>
</reference>
<feature type="domain" description="GSCFA" evidence="1">
    <location>
        <begin position="44"/>
        <end position="313"/>
    </location>
</feature>
<dbReference type="Proteomes" id="UP000295696">
    <property type="component" value="Unassembled WGS sequence"/>
</dbReference>
<dbReference type="RefSeq" id="WP_132241280.1">
    <property type="nucleotide sequence ID" value="NZ_SLZU01000001.1"/>
</dbReference>
<comment type="caution">
    <text evidence="2">The sequence shown here is derived from an EMBL/GenBank/DDBJ whole genome shotgun (WGS) entry which is preliminary data.</text>
</comment>
<gene>
    <name evidence="2" type="ORF">EDD52_101333</name>
</gene>
<dbReference type="InterPro" id="IPR014982">
    <property type="entry name" value="GSCFA"/>
</dbReference>
<evidence type="ECO:0000259" key="1">
    <source>
        <dbReference type="Pfam" id="PF08885"/>
    </source>
</evidence>
<dbReference type="OrthoDB" id="369216at2"/>